<feature type="non-terminal residue" evidence="2">
    <location>
        <position position="331"/>
    </location>
</feature>
<accession>A0A087UL40</accession>
<sequence length="331" mass="38497">MYPYDYSYHSPGVDDIEKKYRSTLSRTHVRSDRGDLGLHTFAGSHLHGGVPAAEKLTGPKPIRSKTHDLYAPINTRDYGKGYYDHLRAPSPEPRYRSSKFTSDPYTFPADTEYKTLPTKLTTDYDNDLKKTTTTKTTVTERWVPLTTYIYNTPFHTYYYRSTPYSSYTYRTADDLYSYDYLDDYKRYSKTTTRTTSKNVDALDLSSSTTHEYKNWMSKCHEIKSQLDEVNRWVSDAETKIKTDITSSRNKIQSELAEVAMVVEDTAKYNEELHRAIKKQAKKIVDLSSQYEDINRNMSTVMDTLEKSRMRCQTLQSDLSSIQSSLSMKYRI</sequence>
<dbReference type="OrthoDB" id="6428656at2759"/>
<evidence type="ECO:0000313" key="3">
    <source>
        <dbReference type="Proteomes" id="UP000054359"/>
    </source>
</evidence>
<gene>
    <name evidence="2" type="ORF">X975_24637</name>
</gene>
<dbReference type="OMA" id="HDLYAPI"/>
<protein>
    <submittedName>
        <fullName evidence="2">Paramyosin</fullName>
    </submittedName>
</protein>
<dbReference type="EMBL" id="KK120343">
    <property type="protein sequence ID" value="KFM78079.1"/>
    <property type="molecule type" value="Genomic_DNA"/>
</dbReference>
<feature type="coiled-coil region" evidence="1">
    <location>
        <begin position="269"/>
        <end position="296"/>
    </location>
</feature>
<dbReference type="Gene3D" id="1.20.5.340">
    <property type="match status" value="1"/>
</dbReference>
<organism evidence="2 3">
    <name type="scientific">Stegodyphus mimosarum</name>
    <name type="common">African social velvet spider</name>
    <dbReference type="NCBI Taxonomy" id="407821"/>
    <lineage>
        <taxon>Eukaryota</taxon>
        <taxon>Metazoa</taxon>
        <taxon>Ecdysozoa</taxon>
        <taxon>Arthropoda</taxon>
        <taxon>Chelicerata</taxon>
        <taxon>Arachnida</taxon>
        <taxon>Araneae</taxon>
        <taxon>Araneomorphae</taxon>
        <taxon>Entelegynae</taxon>
        <taxon>Eresoidea</taxon>
        <taxon>Eresidae</taxon>
        <taxon>Stegodyphus</taxon>
    </lineage>
</organism>
<keyword evidence="1" id="KW-0175">Coiled coil</keyword>
<evidence type="ECO:0000256" key="1">
    <source>
        <dbReference type="SAM" id="Coils"/>
    </source>
</evidence>
<evidence type="ECO:0000313" key="2">
    <source>
        <dbReference type="EMBL" id="KFM78079.1"/>
    </source>
</evidence>
<reference evidence="2 3" key="1">
    <citation type="submission" date="2013-11" db="EMBL/GenBank/DDBJ databases">
        <title>Genome sequencing of Stegodyphus mimosarum.</title>
        <authorList>
            <person name="Bechsgaard J."/>
        </authorList>
    </citation>
    <scope>NUCLEOTIDE SEQUENCE [LARGE SCALE GENOMIC DNA]</scope>
</reference>
<dbReference type="AlphaFoldDB" id="A0A087UL40"/>
<proteinExistence type="predicted"/>
<dbReference type="STRING" id="407821.A0A087UL40"/>
<dbReference type="Proteomes" id="UP000054359">
    <property type="component" value="Unassembled WGS sequence"/>
</dbReference>
<name>A0A087UL40_STEMI</name>
<keyword evidence="3" id="KW-1185">Reference proteome</keyword>